<dbReference type="EMBL" id="PEYU01000069">
    <property type="protein sequence ID" value="PIS22218.1"/>
    <property type="molecule type" value="Genomic_DNA"/>
</dbReference>
<comment type="caution">
    <text evidence="3">The sequence shown here is derived from an EMBL/GenBank/DDBJ whole genome shotgun (WGS) entry which is preliminary data.</text>
</comment>
<organism evidence="3 4">
    <name type="scientific">candidate division WWE3 bacterium CG08_land_8_20_14_0_20_41_10</name>
    <dbReference type="NCBI Taxonomy" id="1975085"/>
    <lineage>
        <taxon>Bacteria</taxon>
        <taxon>Katanobacteria</taxon>
    </lineage>
</organism>
<dbReference type="PANTHER" id="PTHR37292">
    <property type="entry name" value="VNG6097C"/>
    <property type="match status" value="1"/>
</dbReference>
<proteinExistence type="predicted"/>
<evidence type="ECO:0000313" key="4">
    <source>
        <dbReference type="Proteomes" id="UP000231252"/>
    </source>
</evidence>
<gene>
    <name evidence="3" type="ORF">COT50_03115</name>
</gene>
<dbReference type="Proteomes" id="UP000231252">
    <property type="component" value="Unassembled WGS sequence"/>
</dbReference>
<evidence type="ECO:0000259" key="2">
    <source>
        <dbReference type="Pfam" id="PF03235"/>
    </source>
</evidence>
<dbReference type="InterPro" id="IPR004919">
    <property type="entry name" value="GmrSD_N"/>
</dbReference>
<protein>
    <recommendedName>
        <fullName evidence="2">GmrSD restriction endonucleases N-terminal domain-containing protein</fullName>
    </recommendedName>
</protein>
<evidence type="ECO:0000313" key="3">
    <source>
        <dbReference type="EMBL" id="PIS22218.1"/>
    </source>
</evidence>
<reference evidence="4" key="1">
    <citation type="submission" date="2017-09" db="EMBL/GenBank/DDBJ databases">
        <title>Depth-based differentiation of microbial function through sediment-hosted aquifers and enrichment of novel symbionts in the deep terrestrial subsurface.</title>
        <authorList>
            <person name="Probst A.J."/>
            <person name="Ladd B."/>
            <person name="Jarett J.K."/>
            <person name="Geller-Mcgrath D.E."/>
            <person name="Sieber C.M.K."/>
            <person name="Emerson J.B."/>
            <person name="Anantharaman K."/>
            <person name="Thomas B.C."/>
            <person name="Malmstrom R."/>
            <person name="Stieglmeier M."/>
            <person name="Klingl A."/>
            <person name="Woyke T."/>
            <person name="Ryan C.M."/>
            <person name="Banfield J.F."/>
        </authorList>
    </citation>
    <scope>NUCLEOTIDE SEQUENCE [LARGE SCALE GENOMIC DNA]</scope>
</reference>
<dbReference type="Pfam" id="PF03235">
    <property type="entry name" value="GmrSD_N"/>
    <property type="match status" value="1"/>
</dbReference>
<feature type="domain" description="GmrSD restriction endonucleases N-terminal" evidence="2">
    <location>
        <begin position="18"/>
        <end position="196"/>
    </location>
</feature>
<evidence type="ECO:0000256" key="1">
    <source>
        <dbReference type="SAM" id="Coils"/>
    </source>
</evidence>
<accession>A0A2H0XDL1</accession>
<name>A0A2H0XDL1_UNCKA</name>
<sequence>MSDTPQKTALFNPFNGHLEQLFSYIDVGDLGLPDIQRPFVWRDAKIRDLFDSLYRGFPIGSYLLWRNTANGRTHQIGERGHEHKDPNLLIIDGQQRLTALYSVFRGVAVKDENYEDRMATIAFNPVTEEFRVADAATQRNPEFINNITDLFSKASTRTFINQYLEKLRKEKDNLKKKHLLILEKIGEKEELNKGDVELLSNKIKGSEVFGENRIIWEKLGITEKEVNENEEDSEEE</sequence>
<keyword evidence="1" id="KW-0175">Coiled coil</keyword>
<feature type="coiled-coil region" evidence="1">
    <location>
        <begin position="157"/>
        <end position="184"/>
    </location>
</feature>
<dbReference type="AlphaFoldDB" id="A0A2H0XDL1"/>
<feature type="non-terminal residue" evidence="3">
    <location>
        <position position="236"/>
    </location>
</feature>
<dbReference type="PANTHER" id="PTHR37292:SF2">
    <property type="entry name" value="DUF262 DOMAIN-CONTAINING PROTEIN"/>
    <property type="match status" value="1"/>
</dbReference>